<feature type="compositionally biased region" description="Basic and acidic residues" evidence="1">
    <location>
        <begin position="86"/>
        <end position="98"/>
    </location>
</feature>
<keyword evidence="3" id="KW-1185">Reference proteome</keyword>
<keyword evidence="2" id="KW-0812">Transmembrane</keyword>
<accession>A0A6I9SB08</accession>
<proteinExistence type="predicted"/>
<dbReference type="InParanoid" id="A0A6I9SB08"/>
<dbReference type="RefSeq" id="XP_010940062.1">
    <property type="nucleotide sequence ID" value="XM_010941760.3"/>
</dbReference>
<evidence type="ECO:0000256" key="1">
    <source>
        <dbReference type="SAM" id="MobiDB-lite"/>
    </source>
</evidence>
<dbReference type="PANTHER" id="PTHR33429:SF7">
    <property type="entry name" value="OS02G0708000 PROTEIN"/>
    <property type="match status" value="1"/>
</dbReference>
<organism evidence="3 4">
    <name type="scientific">Elaeis guineensis var. tenera</name>
    <name type="common">Oil palm</name>
    <dbReference type="NCBI Taxonomy" id="51953"/>
    <lineage>
        <taxon>Eukaryota</taxon>
        <taxon>Viridiplantae</taxon>
        <taxon>Streptophyta</taxon>
        <taxon>Embryophyta</taxon>
        <taxon>Tracheophyta</taxon>
        <taxon>Spermatophyta</taxon>
        <taxon>Magnoliopsida</taxon>
        <taxon>Liliopsida</taxon>
        <taxon>Arecaceae</taxon>
        <taxon>Arecoideae</taxon>
        <taxon>Cocoseae</taxon>
        <taxon>Elaeidinae</taxon>
        <taxon>Elaeis</taxon>
    </lineage>
</organism>
<keyword evidence="2" id="KW-1133">Transmembrane helix</keyword>
<sequence length="133" mass="14083">MSSLPQPMVAYPHSISTQPSSYSKGSFGPVFIVLAIIAVLATIACVVGRLCARRLSQPKLRHEHRSYTAKGDIEDMFELKIPTMKPRGEKGTKDEAKPAGKVGPKSSAIKHPETDGAKGEGNHGASAGAKTSK</sequence>
<evidence type="ECO:0000313" key="3">
    <source>
        <dbReference type="Proteomes" id="UP000504607"/>
    </source>
</evidence>
<evidence type="ECO:0000313" key="4">
    <source>
        <dbReference type="RefSeq" id="XP_010940062.1"/>
    </source>
</evidence>
<feature type="compositionally biased region" description="Basic and acidic residues" evidence="1">
    <location>
        <begin position="110"/>
        <end position="121"/>
    </location>
</feature>
<dbReference type="PANTHER" id="PTHR33429">
    <property type="entry name" value="OS02G0708000 PROTEIN-RELATED"/>
    <property type="match status" value="1"/>
</dbReference>
<feature type="region of interest" description="Disordered" evidence="1">
    <location>
        <begin position="82"/>
        <end position="133"/>
    </location>
</feature>
<name>A0A6I9SB08_ELAGV</name>
<feature type="transmembrane region" description="Helical" evidence="2">
    <location>
        <begin position="30"/>
        <end position="52"/>
    </location>
</feature>
<dbReference type="KEGG" id="egu:105058738"/>
<dbReference type="AlphaFoldDB" id="A0A6I9SB08"/>
<keyword evidence="2" id="KW-0472">Membrane</keyword>
<dbReference type="Proteomes" id="UP000504607">
    <property type="component" value="Chromosome 15"/>
</dbReference>
<protein>
    <submittedName>
        <fullName evidence="4">Uncharacterized protein LOC105058738</fullName>
    </submittedName>
</protein>
<evidence type="ECO:0000256" key="2">
    <source>
        <dbReference type="SAM" id="Phobius"/>
    </source>
</evidence>
<dbReference type="OrthoDB" id="650435at2759"/>
<reference evidence="4" key="1">
    <citation type="submission" date="2025-08" db="UniProtKB">
        <authorList>
            <consortium name="RefSeq"/>
        </authorList>
    </citation>
    <scope>IDENTIFICATION</scope>
</reference>
<dbReference type="GeneID" id="105058738"/>
<gene>
    <name evidence="4" type="primary">LOC105058738</name>
</gene>